<keyword evidence="4" id="KW-1185">Reference proteome</keyword>
<dbReference type="AlphaFoldDB" id="A0A7M7LK89"/>
<dbReference type="KEGG" id="ame:100578193"/>
<feature type="chain" id="PRO_5044660256" evidence="2">
    <location>
        <begin position="28"/>
        <end position="144"/>
    </location>
</feature>
<evidence type="ECO:0000256" key="2">
    <source>
        <dbReference type="SAM" id="SignalP"/>
    </source>
</evidence>
<evidence type="ECO:0000256" key="1">
    <source>
        <dbReference type="SAM" id="MobiDB-lite"/>
    </source>
</evidence>
<dbReference type="EnsemblMetazoa" id="XM_003251065">
    <property type="protein sequence ID" value="XP_003251113"/>
    <property type="gene ID" value="LOC100578193"/>
</dbReference>
<feature type="region of interest" description="Disordered" evidence="1">
    <location>
        <begin position="95"/>
        <end position="114"/>
    </location>
</feature>
<keyword evidence="2" id="KW-0732">Signal</keyword>
<reference evidence="3" key="1">
    <citation type="submission" date="2021-01" db="UniProtKB">
        <authorList>
            <consortium name="EnsemblMetazoa"/>
        </authorList>
    </citation>
    <scope>IDENTIFICATION</scope>
    <source>
        <strain evidence="3">DH4</strain>
    </source>
</reference>
<accession>A0A8B6XVD7</accession>
<dbReference type="GeneID" id="100578193"/>
<proteinExistence type="predicted"/>
<protein>
    <submittedName>
        <fullName evidence="5">Uncharacterized protein LOC100578193</fullName>
    </submittedName>
</protein>
<reference evidence="5" key="2">
    <citation type="submission" date="2025-04" db="UniProtKB">
        <authorList>
            <consortium name="RefSeq"/>
        </authorList>
    </citation>
    <scope>IDENTIFICATION</scope>
    <source>
        <strain evidence="5">DH4</strain>
        <tissue evidence="5">Whole body</tissue>
    </source>
</reference>
<dbReference type="Proteomes" id="UP000005203">
    <property type="component" value="Linkage group LG5"/>
</dbReference>
<dbReference type="OrthoDB" id="8192989at2759"/>
<name>A0A7M7LK89_APIME</name>
<evidence type="ECO:0000313" key="3">
    <source>
        <dbReference type="EnsemblMetazoa" id="XP_003251113"/>
    </source>
</evidence>
<feature type="signal peptide" evidence="2">
    <location>
        <begin position="1"/>
        <end position="27"/>
    </location>
</feature>
<dbReference type="RefSeq" id="XP_003251113.1">
    <property type="nucleotide sequence ID" value="XM_003251065.4"/>
</dbReference>
<evidence type="ECO:0000313" key="4">
    <source>
        <dbReference type="Proteomes" id="UP000005203"/>
    </source>
</evidence>
<evidence type="ECO:0000313" key="5">
    <source>
        <dbReference type="RefSeq" id="XP_003251113.1"/>
    </source>
</evidence>
<sequence length="144" mass="15810">MLSMLSINMRIFKTVLLLAAFCSNRVAQCLPIANETSIVESSNPTTSTPFNSTIDHYDQRQNGSENYRVHVDGVMLVIAPVETLLLAGAADNNKPSLPAIDSSKPPSSKPEINLKLSPMSKSTQRTGLRLANLLVPLLRRIRHE</sequence>
<gene>
    <name evidence="5" type="primary">LOC100578193</name>
</gene>
<accession>A0A7M7LK89</accession>
<organism evidence="3">
    <name type="scientific">Apis mellifera</name>
    <name type="common">Honeybee</name>
    <dbReference type="NCBI Taxonomy" id="7460"/>
    <lineage>
        <taxon>Eukaryota</taxon>
        <taxon>Metazoa</taxon>
        <taxon>Ecdysozoa</taxon>
        <taxon>Arthropoda</taxon>
        <taxon>Hexapoda</taxon>
        <taxon>Insecta</taxon>
        <taxon>Pterygota</taxon>
        <taxon>Neoptera</taxon>
        <taxon>Endopterygota</taxon>
        <taxon>Hymenoptera</taxon>
        <taxon>Apocrita</taxon>
        <taxon>Aculeata</taxon>
        <taxon>Apoidea</taxon>
        <taxon>Anthophila</taxon>
        <taxon>Apidae</taxon>
        <taxon>Apis</taxon>
    </lineage>
</organism>